<dbReference type="Proteomes" id="UP000239273">
    <property type="component" value="Unassembled WGS sequence"/>
</dbReference>
<evidence type="ECO:0000256" key="2">
    <source>
        <dbReference type="ARBA" id="ARBA00023125"/>
    </source>
</evidence>
<dbReference type="RefSeq" id="WP_105063798.1">
    <property type="nucleotide sequence ID" value="NZ_BSOU01000002.1"/>
</dbReference>
<dbReference type="PANTHER" id="PTHR30146:SF153">
    <property type="entry name" value="LACTOSE OPERON REPRESSOR"/>
    <property type="match status" value="1"/>
</dbReference>
<dbReference type="GO" id="GO:0003700">
    <property type="term" value="F:DNA-binding transcription factor activity"/>
    <property type="evidence" value="ECO:0007669"/>
    <property type="project" value="TreeGrafter"/>
</dbReference>
<name>A0A2S7X7D4_9GAMM</name>
<proteinExistence type="predicted"/>
<dbReference type="InterPro" id="IPR010982">
    <property type="entry name" value="Lambda_DNA-bd_dom_sf"/>
</dbReference>
<dbReference type="PROSITE" id="PS50932">
    <property type="entry name" value="HTH_LACI_2"/>
    <property type="match status" value="1"/>
</dbReference>
<reference evidence="5" key="4">
    <citation type="submission" date="2023-01" db="EMBL/GenBank/DDBJ databases">
        <title>Draft genome sequence of Aliivibrio sifiae strain NBRC 105001.</title>
        <authorList>
            <person name="Sun Q."/>
            <person name="Mori K."/>
        </authorList>
    </citation>
    <scope>NUCLEOTIDE SEQUENCE</scope>
    <source>
        <strain evidence="5">NBRC 105001</strain>
    </source>
</reference>
<reference evidence="5" key="1">
    <citation type="journal article" date="2014" name="Int. J. Syst. Evol. Microbiol.">
        <title>Complete genome of a new Firmicutes species belonging to the dominant human colonic microbiota ('Ruminococcus bicirculans') reveals two chromosomes and a selective capacity to utilize plant glucans.</title>
        <authorList>
            <consortium name="NISC Comparative Sequencing Program"/>
            <person name="Wegmann U."/>
            <person name="Louis P."/>
            <person name="Goesmann A."/>
            <person name="Henrissat B."/>
            <person name="Duncan S.H."/>
            <person name="Flint H.J."/>
        </authorList>
    </citation>
    <scope>NUCLEOTIDE SEQUENCE</scope>
    <source>
        <strain evidence="5">NBRC 105001</strain>
    </source>
</reference>
<evidence type="ECO:0000313" key="5">
    <source>
        <dbReference type="EMBL" id="GLR73684.1"/>
    </source>
</evidence>
<dbReference type="EMBL" id="BSOU01000002">
    <property type="protein sequence ID" value="GLR73684.1"/>
    <property type="molecule type" value="Genomic_DNA"/>
</dbReference>
<dbReference type="Gene3D" id="1.10.260.40">
    <property type="entry name" value="lambda repressor-like DNA-binding domains"/>
    <property type="match status" value="1"/>
</dbReference>
<dbReference type="InterPro" id="IPR028082">
    <property type="entry name" value="Peripla_BP_I"/>
</dbReference>
<dbReference type="Gene3D" id="3.40.50.2300">
    <property type="match status" value="2"/>
</dbReference>
<sequence>MTITFKDVAKLAGVSTQTVSRVTNGSINVSENTRNRVNKAIKQLGYIPNKSAQMLSRSKSNVIGLITLEMSLHGAALIANGIRLQAHDMGYGTVFSVVNAPSLDNIQTSIHELISQQVTCIILNVPLTASAAEQLVQQYPHLHFVFIDVPEESQVHYVCCDHKKGAQLAAQHLLDTKHQHFLLITGPQESSASNSRYQTWLSVLANTNQHPVATHIGNWQADSGYLAIRDAVANQIKFDAVLVANDQMALGVLRALNELGIEVPSQVSVIGFDDINDSAYFNPPLTTVKQHFLDIGKEAVIIGLQSDEQETPMLIHKNLDVTLVHRKSTAPRTDNPYQKESLIRLLDEIKRQLPDA</sequence>
<keyword evidence="1" id="KW-0805">Transcription regulation</keyword>
<comment type="caution">
    <text evidence="6">The sequence shown here is derived from an EMBL/GenBank/DDBJ whole genome shotgun (WGS) entry which is preliminary data.</text>
</comment>
<evidence type="ECO:0000256" key="1">
    <source>
        <dbReference type="ARBA" id="ARBA00023015"/>
    </source>
</evidence>
<dbReference type="PANTHER" id="PTHR30146">
    <property type="entry name" value="LACI-RELATED TRANSCRIPTIONAL REPRESSOR"/>
    <property type="match status" value="1"/>
</dbReference>
<feature type="domain" description="HTH lacI-type" evidence="4">
    <location>
        <begin position="1"/>
        <end position="57"/>
    </location>
</feature>
<dbReference type="GO" id="GO:0000976">
    <property type="term" value="F:transcription cis-regulatory region binding"/>
    <property type="evidence" value="ECO:0007669"/>
    <property type="project" value="TreeGrafter"/>
</dbReference>
<reference evidence="8" key="3">
    <citation type="journal article" date="2019" name="Int. J. Syst. Evol. Microbiol.">
        <title>The Global Catalogue of Microorganisms (GCM) 10K type strain sequencing project: providing services to taxonomists for standard genome sequencing and annotation.</title>
        <authorList>
            <consortium name="The Broad Institute Genomics Platform"/>
            <consortium name="The Broad Institute Genome Sequencing Center for Infectious Disease"/>
            <person name="Wu L."/>
            <person name="Ma J."/>
        </authorList>
    </citation>
    <scope>NUCLEOTIDE SEQUENCE [LARGE SCALE GENOMIC DNA]</scope>
    <source>
        <strain evidence="8">NBRC 105001</strain>
    </source>
</reference>
<dbReference type="SUPFAM" id="SSF53822">
    <property type="entry name" value="Periplasmic binding protein-like I"/>
    <property type="match status" value="1"/>
</dbReference>
<dbReference type="NCBIfam" id="NF007075">
    <property type="entry name" value="PRK09526.1"/>
    <property type="match status" value="1"/>
</dbReference>
<dbReference type="PRINTS" id="PR00036">
    <property type="entry name" value="HTHLACI"/>
</dbReference>
<dbReference type="CDD" id="cd01574">
    <property type="entry name" value="PBP1_LacI"/>
    <property type="match status" value="1"/>
</dbReference>
<dbReference type="SMART" id="SM00354">
    <property type="entry name" value="HTH_LACI"/>
    <property type="match status" value="1"/>
</dbReference>
<keyword evidence="8" id="KW-1185">Reference proteome</keyword>
<reference evidence="6 7" key="2">
    <citation type="submission" date="2016-12" db="EMBL/GenBank/DDBJ databases">
        <title>Diversity of luminous bacteria.</title>
        <authorList>
            <person name="Yoshizawa S."/>
            <person name="Kogure K."/>
        </authorList>
    </citation>
    <scope>NUCLEOTIDE SEQUENCE [LARGE SCALE GENOMIC DNA]</scope>
    <source>
        <strain evidence="6 7">NBRC 105001</strain>
    </source>
</reference>
<accession>A0A2S7X7D4</accession>
<evidence type="ECO:0000313" key="6">
    <source>
        <dbReference type="EMBL" id="PQJ87177.1"/>
    </source>
</evidence>
<gene>
    <name evidence="5" type="primary">lacI</name>
    <name evidence="6" type="ORF">BTO23_13695</name>
    <name evidence="5" type="ORF">GCM10007855_05580</name>
</gene>
<dbReference type="InterPro" id="IPR000843">
    <property type="entry name" value="HTH_LacI"/>
</dbReference>
<organism evidence="6 7">
    <name type="scientific">Aliivibrio sifiae</name>
    <dbReference type="NCBI Taxonomy" id="566293"/>
    <lineage>
        <taxon>Bacteria</taxon>
        <taxon>Pseudomonadati</taxon>
        <taxon>Pseudomonadota</taxon>
        <taxon>Gammaproteobacteria</taxon>
        <taxon>Vibrionales</taxon>
        <taxon>Vibrionaceae</taxon>
        <taxon>Aliivibrio</taxon>
    </lineage>
</organism>
<dbReference type="Pfam" id="PF13377">
    <property type="entry name" value="Peripla_BP_3"/>
    <property type="match status" value="1"/>
</dbReference>
<protein>
    <submittedName>
        <fullName evidence="5">Lac repressor</fullName>
    </submittedName>
    <submittedName>
        <fullName evidence="6">LacI family transcriptional regulator</fullName>
    </submittedName>
</protein>
<dbReference type="AlphaFoldDB" id="A0A2S7X7D4"/>
<evidence type="ECO:0000313" key="7">
    <source>
        <dbReference type="Proteomes" id="UP000239273"/>
    </source>
</evidence>
<dbReference type="SUPFAM" id="SSF47413">
    <property type="entry name" value="lambda repressor-like DNA-binding domains"/>
    <property type="match status" value="1"/>
</dbReference>
<dbReference type="Proteomes" id="UP001156660">
    <property type="component" value="Unassembled WGS sequence"/>
</dbReference>
<dbReference type="Pfam" id="PF00356">
    <property type="entry name" value="LacI"/>
    <property type="match status" value="1"/>
</dbReference>
<dbReference type="EMBL" id="MSCP01000002">
    <property type="protein sequence ID" value="PQJ87177.1"/>
    <property type="molecule type" value="Genomic_DNA"/>
</dbReference>
<dbReference type="OrthoDB" id="5681588at2"/>
<dbReference type="InterPro" id="IPR046335">
    <property type="entry name" value="LacI/GalR-like_sensor"/>
</dbReference>
<evidence type="ECO:0000313" key="8">
    <source>
        <dbReference type="Proteomes" id="UP001156660"/>
    </source>
</evidence>
<evidence type="ECO:0000256" key="3">
    <source>
        <dbReference type="ARBA" id="ARBA00023163"/>
    </source>
</evidence>
<keyword evidence="2" id="KW-0238">DNA-binding</keyword>
<keyword evidence="3" id="KW-0804">Transcription</keyword>
<evidence type="ECO:0000259" key="4">
    <source>
        <dbReference type="PROSITE" id="PS50932"/>
    </source>
</evidence>
<dbReference type="CDD" id="cd01392">
    <property type="entry name" value="HTH_LacI"/>
    <property type="match status" value="1"/>
</dbReference>